<feature type="region of interest" description="Disordered" evidence="1">
    <location>
        <begin position="39"/>
        <end position="73"/>
    </location>
</feature>
<evidence type="ECO:0000313" key="2">
    <source>
        <dbReference type="EMBL" id="THH29063.1"/>
    </source>
</evidence>
<comment type="caution">
    <text evidence="2">The sequence shown here is derived from an EMBL/GenBank/DDBJ whole genome shotgun (WGS) entry which is preliminary data.</text>
</comment>
<evidence type="ECO:0000256" key="1">
    <source>
        <dbReference type="SAM" id="MobiDB-lite"/>
    </source>
</evidence>
<feature type="compositionally biased region" description="Acidic residues" evidence="1">
    <location>
        <begin position="254"/>
        <end position="278"/>
    </location>
</feature>
<reference evidence="2 3" key="1">
    <citation type="submission" date="2019-02" db="EMBL/GenBank/DDBJ databases">
        <title>Genome sequencing of the rare red list fungi Antrodiella citrinella (Flaviporus citrinellus).</title>
        <authorList>
            <person name="Buettner E."/>
            <person name="Kellner H."/>
        </authorList>
    </citation>
    <scope>NUCLEOTIDE SEQUENCE [LARGE SCALE GENOMIC DNA]</scope>
    <source>
        <strain evidence="2 3">DSM 108506</strain>
    </source>
</reference>
<dbReference type="OrthoDB" id="2555519at2759"/>
<name>A0A4V3XIF5_9APHY</name>
<dbReference type="PANTHER" id="PTHR38701:SF1">
    <property type="entry name" value="UP-REGULATED DURING SEPTATION PROTEIN 1 DOMAIN-CONTAINING PROTEIN"/>
    <property type="match status" value="1"/>
</dbReference>
<feature type="compositionally biased region" description="Basic residues" evidence="1">
    <location>
        <begin position="63"/>
        <end position="72"/>
    </location>
</feature>
<feature type="region of interest" description="Disordered" evidence="1">
    <location>
        <begin position="118"/>
        <end position="161"/>
    </location>
</feature>
<feature type="compositionally biased region" description="Basic and acidic residues" evidence="1">
    <location>
        <begin position="42"/>
        <end position="51"/>
    </location>
</feature>
<accession>A0A4V3XIF5</accession>
<gene>
    <name evidence="2" type="ORF">EUX98_g5125</name>
</gene>
<organism evidence="2 3">
    <name type="scientific">Antrodiella citrinella</name>
    <dbReference type="NCBI Taxonomy" id="2447956"/>
    <lineage>
        <taxon>Eukaryota</taxon>
        <taxon>Fungi</taxon>
        <taxon>Dikarya</taxon>
        <taxon>Basidiomycota</taxon>
        <taxon>Agaricomycotina</taxon>
        <taxon>Agaricomycetes</taxon>
        <taxon>Polyporales</taxon>
        <taxon>Steccherinaceae</taxon>
        <taxon>Antrodiella</taxon>
    </lineage>
</organism>
<feature type="compositionally biased region" description="Basic and acidic residues" evidence="1">
    <location>
        <begin position="231"/>
        <end position="242"/>
    </location>
</feature>
<dbReference type="AlphaFoldDB" id="A0A4V3XIF5"/>
<protein>
    <submittedName>
        <fullName evidence="2">Uncharacterized protein</fullName>
    </submittedName>
</protein>
<feature type="compositionally biased region" description="Acidic residues" evidence="1">
    <location>
        <begin position="135"/>
        <end position="154"/>
    </location>
</feature>
<feature type="compositionally biased region" description="Polar residues" evidence="1">
    <location>
        <begin position="287"/>
        <end position="296"/>
    </location>
</feature>
<feature type="region of interest" description="Disordered" evidence="1">
    <location>
        <begin position="181"/>
        <end position="296"/>
    </location>
</feature>
<feature type="compositionally biased region" description="Basic and acidic residues" evidence="1">
    <location>
        <begin position="199"/>
        <end position="223"/>
    </location>
</feature>
<proteinExistence type="predicted"/>
<sequence length="296" mass="33259">MNGSPAGASREERMSPPRLAVEGLGIKIMQAMADESFEDDYASDRIRRESSNNEDDDADLLDKKRRAQAKSNRKIEDLEITNRSLLAINSSLEATKHRQAKEIRDLRRKLRESRLILPPQAYRAVKSNDPVSVMDDAEDEEDEDSEEEQQQEEVVEGKTDEAYRRVRGLIETLLEEGRRALEAKPEDLAPGGKNGAKVLSEEEARSWRGDDFDSHSVMSKEDGEALVIRISQEDREVRKGGERPLTPSRVAIPDNDDGLDYADSEDEVEASLLDIEDSDIPHDTLHPNITVTLSPP</sequence>
<dbReference type="PANTHER" id="PTHR38701">
    <property type="entry name" value="CHROMOSOME 8, WHOLE GENOME SHOTGUN SEQUENCE"/>
    <property type="match status" value="1"/>
</dbReference>
<dbReference type="EMBL" id="SGPM01000142">
    <property type="protein sequence ID" value="THH29063.1"/>
    <property type="molecule type" value="Genomic_DNA"/>
</dbReference>
<evidence type="ECO:0000313" key="3">
    <source>
        <dbReference type="Proteomes" id="UP000308730"/>
    </source>
</evidence>
<feature type="region of interest" description="Disordered" evidence="1">
    <location>
        <begin position="1"/>
        <end position="20"/>
    </location>
</feature>
<keyword evidence="3" id="KW-1185">Reference proteome</keyword>
<dbReference type="Proteomes" id="UP000308730">
    <property type="component" value="Unassembled WGS sequence"/>
</dbReference>